<accession>F0ZXE7</accession>
<protein>
    <submittedName>
        <fullName evidence="1">Uncharacterized protein</fullName>
    </submittedName>
</protein>
<dbReference type="VEuPathDB" id="AmoebaDB:DICPUDRAFT_156775"/>
<keyword evidence="2" id="KW-1185">Reference proteome</keyword>
<dbReference type="Proteomes" id="UP000001064">
    <property type="component" value="Unassembled WGS sequence"/>
</dbReference>
<dbReference type="RefSeq" id="XP_003292091.1">
    <property type="nucleotide sequence ID" value="XM_003292043.1"/>
</dbReference>
<dbReference type="OMA" id="EMTGIND"/>
<dbReference type="KEGG" id="dpp:DICPUDRAFT_156775"/>
<reference evidence="2" key="1">
    <citation type="journal article" date="2011" name="Genome Biol.">
        <title>Comparative genomics of the social amoebae Dictyostelium discoideum and Dictyostelium purpureum.</title>
        <authorList>
            <consortium name="US DOE Joint Genome Institute (JGI-PGF)"/>
            <person name="Sucgang R."/>
            <person name="Kuo A."/>
            <person name="Tian X."/>
            <person name="Salerno W."/>
            <person name="Parikh A."/>
            <person name="Feasley C.L."/>
            <person name="Dalin E."/>
            <person name="Tu H."/>
            <person name="Huang E."/>
            <person name="Barry K."/>
            <person name="Lindquist E."/>
            <person name="Shapiro H."/>
            <person name="Bruce D."/>
            <person name="Schmutz J."/>
            <person name="Salamov A."/>
            <person name="Fey P."/>
            <person name="Gaudet P."/>
            <person name="Anjard C."/>
            <person name="Babu M.M."/>
            <person name="Basu S."/>
            <person name="Bushmanova Y."/>
            <person name="van der Wel H."/>
            <person name="Katoh-Kurasawa M."/>
            <person name="Dinh C."/>
            <person name="Coutinho P.M."/>
            <person name="Saito T."/>
            <person name="Elias M."/>
            <person name="Schaap P."/>
            <person name="Kay R.R."/>
            <person name="Henrissat B."/>
            <person name="Eichinger L."/>
            <person name="Rivero F."/>
            <person name="Putnam N.H."/>
            <person name="West C.M."/>
            <person name="Loomis W.F."/>
            <person name="Chisholm R.L."/>
            <person name="Shaulsky G."/>
            <person name="Strassmann J.E."/>
            <person name="Queller D.C."/>
            <person name="Kuspa A."/>
            <person name="Grigoriev I.V."/>
        </authorList>
    </citation>
    <scope>NUCLEOTIDE SEQUENCE [LARGE SCALE GENOMIC DNA]</scope>
    <source>
        <strain evidence="2">QSDP1</strain>
    </source>
</reference>
<dbReference type="GeneID" id="10505853"/>
<dbReference type="AlphaFoldDB" id="F0ZXE7"/>
<sequence>MTGINDIINKHYKEYIERNPNVQHEQTPNVHQDPFRGHACDHDKMMEQRNKRVQDNIKKQKELEQENNHK</sequence>
<evidence type="ECO:0000313" key="2">
    <source>
        <dbReference type="Proteomes" id="UP000001064"/>
    </source>
</evidence>
<name>F0ZXE7_DICPU</name>
<dbReference type="InParanoid" id="F0ZXE7"/>
<dbReference type="EMBL" id="GL871258">
    <property type="protein sequence ID" value="EGC31370.1"/>
    <property type="molecule type" value="Genomic_DNA"/>
</dbReference>
<proteinExistence type="predicted"/>
<gene>
    <name evidence="1" type="ORF">DICPUDRAFT_156775</name>
</gene>
<organism evidence="1 2">
    <name type="scientific">Dictyostelium purpureum</name>
    <name type="common">Slime mold</name>
    <dbReference type="NCBI Taxonomy" id="5786"/>
    <lineage>
        <taxon>Eukaryota</taxon>
        <taxon>Amoebozoa</taxon>
        <taxon>Evosea</taxon>
        <taxon>Eumycetozoa</taxon>
        <taxon>Dictyostelia</taxon>
        <taxon>Dictyosteliales</taxon>
        <taxon>Dictyosteliaceae</taxon>
        <taxon>Dictyostelium</taxon>
    </lineage>
</organism>
<dbReference type="FunCoup" id="F0ZXE7">
    <property type="interactions" value="937"/>
</dbReference>
<evidence type="ECO:0000313" key="1">
    <source>
        <dbReference type="EMBL" id="EGC31370.1"/>
    </source>
</evidence>